<keyword evidence="5" id="KW-0808">Transferase</keyword>
<evidence type="ECO:0000256" key="1">
    <source>
        <dbReference type="ARBA" id="ARBA00009903"/>
    </source>
</evidence>
<evidence type="ECO:0000256" key="3">
    <source>
        <dbReference type="ARBA" id="ARBA00022527"/>
    </source>
</evidence>
<keyword evidence="4" id="KW-0597">Phosphoprotein</keyword>
<feature type="compositionally biased region" description="Low complexity" evidence="11">
    <location>
        <begin position="67"/>
        <end position="84"/>
    </location>
</feature>
<evidence type="ECO:0000256" key="4">
    <source>
        <dbReference type="ARBA" id="ARBA00022553"/>
    </source>
</evidence>
<dbReference type="SUPFAM" id="SSF56112">
    <property type="entry name" value="Protein kinase-like (PK-like)"/>
    <property type="match status" value="1"/>
</dbReference>
<dbReference type="InterPro" id="IPR008271">
    <property type="entry name" value="Ser/Thr_kinase_AS"/>
</dbReference>
<dbReference type="SMART" id="SM00220">
    <property type="entry name" value="S_TKc"/>
    <property type="match status" value="1"/>
</dbReference>
<dbReference type="PANTHER" id="PTHR45637">
    <property type="entry name" value="FLIPPASE KINASE 1-RELATED"/>
    <property type="match status" value="1"/>
</dbReference>
<evidence type="ECO:0000256" key="9">
    <source>
        <dbReference type="ARBA" id="ARBA00047899"/>
    </source>
</evidence>
<feature type="region of interest" description="Disordered" evidence="11">
    <location>
        <begin position="1"/>
        <end position="125"/>
    </location>
</feature>
<evidence type="ECO:0000256" key="11">
    <source>
        <dbReference type="SAM" id="MobiDB-lite"/>
    </source>
</evidence>
<dbReference type="GO" id="GO:0004674">
    <property type="term" value="F:protein serine/threonine kinase activity"/>
    <property type="evidence" value="ECO:0007669"/>
    <property type="project" value="UniProtKB-KW"/>
</dbReference>
<evidence type="ECO:0000256" key="8">
    <source>
        <dbReference type="ARBA" id="ARBA00022840"/>
    </source>
</evidence>
<dbReference type="InterPro" id="IPR000719">
    <property type="entry name" value="Prot_kinase_dom"/>
</dbReference>
<protein>
    <recommendedName>
        <fullName evidence="2">non-specific serine/threonine protein kinase</fullName>
        <ecNumber evidence="2">2.7.11.1</ecNumber>
    </recommendedName>
</protein>
<dbReference type="FunFam" id="1.10.510.10:FF:000121">
    <property type="entry name" value="Serine/threonine-protein kinase nrc-2"/>
    <property type="match status" value="1"/>
</dbReference>
<feature type="compositionally biased region" description="Low complexity" evidence="11">
    <location>
        <begin position="33"/>
        <end position="54"/>
    </location>
</feature>
<sequence>MGESAVRRKPGAGQKSQSPLLSDDEDTVAGKRSPLSFSSKKLLPPSPSSSSSDSAPKRKEEKKPKKASSSSDSSGDDSASGSSPAHPKRATKKSSSSTSESIEPKEKKRVNHKKPKTDARKRENEEVPLATNMAFNTIEEVQLINESLNKKRLKDFEKIKLLGRGSVGQVFLVRLKGTDQLYAMKVLEKEEMIKKNKVKRVLTEREVLATADHPFIVTLYYSFQSKDKLIFIMQYCAGGEFYRLIQTQPHKCLTEEQVKFYASEVLLALEYLHMKGFIYRDLKPENIVVHESGHIMLTDFDLSKGVSSQPKLVNKIYSGNPAVVAEPDTITNSFVGTEEYLAPEVIKGTGHTATVDWWTFGILLYEMLYGATPFRGSSRDATFSSINKAKIQFPQHKRGGITKECKGLLKALLSRDPKKRLGSIGGAEDIKDHPFFKGVKWQLIRHTPPPIIPKLRGPLDTSYFKPLKDLSMKEVGDESEIDVDDLQEDHPFSKFQNIDKSARDESDRKNNEKKKTEKGVVDKKKEKKKYPS</sequence>
<dbReference type="CDD" id="cd05574">
    <property type="entry name" value="STKc_phototropin_like"/>
    <property type="match status" value="1"/>
</dbReference>
<feature type="compositionally biased region" description="Basic and acidic residues" evidence="11">
    <location>
        <begin position="500"/>
        <end position="524"/>
    </location>
</feature>
<evidence type="ECO:0000259" key="12">
    <source>
        <dbReference type="PROSITE" id="PS50011"/>
    </source>
</evidence>
<accession>A0A6B2L0H2</accession>
<feature type="compositionally biased region" description="Basic and acidic residues" evidence="11">
    <location>
        <begin position="116"/>
        <end position="125"/>
    </location>
</feature>
<comment type="similarity">
    <text evidence="1">Belongs to the protein kinase superfamily. AGC Ser/Thr protein kinase family.</text>
</comment>
<comment type="catalytic activity">
    <reaction evidence="10">
        <text>L-seryl-[protein] + ATP = O-phospho-L-seryl-[protein] + ADP + H(+)</text>
        <dbReference type="Rhea" id="RHEA:17989"/>
        <dbReference type="Rhea" id="RHEA-COMP:9863"/>
        <dbReference type="Rhea" id="RHEA-COMP:11604"/>
        <dbReference type="ChEBI" id="CHEBI:15378"/>
        <dbReference type="ChEBI" id="CHEBI:29999"/>
        <dbReference type="ChEBI" id="CHEBI:30616"/>
        <dbReference type="ChEBI" id="CHEBI:83421"/>
        <dbReference type="ChEBI" id="CHEBI:456216"/>
        <dbReference type="EC" id="2.7.11.1"/>
    </reaction>
</comment>
<organism evidence="14">
    <name type="scientific">Arcella intermedia</name>
    <dbReference type="NCBI Taxonomy" id="1963864"/>
    <lineage>
        <taxon>Eukaryota</taxon>
        <taxon>Amoebozoa</taxon>
        <taxon>Tubulinea</taxon>
        <taxon>Elardia</taxon>
        <taxon>Arcellinida</taxon>
        <taxon>Sphaerothecina</taxon>
        <taxon>Arcellidae</taxon>
        <taxon>Arcella</taxon>
    </lineage>
</organism>
<dbReference type="PROSITE" id="PS51285">
    <property type="entry name" value="AGC_KINASE_CTER"/>
    <property type="match status" value="1"/>
</dbReference>
<dbReference type="EC" id="2.7.11.1" evidence="2"/>
<keyword evidence="6" id="KW-0547">Nucleotide-binding</keyword>
<dbReference type="PROSITE" id="PS50011">
    <property type="entry name" value="PROTEIN_KINASE_DOM"/>
    <property type="match status" value="1"/>
</dbReference>
<comment type="catalytic activity">
    <reaction evidence="9">
        <text>L-threonyl-[protein] + ATP = O-phospho-L-threonyl-[protein] + ADP + H(+)</text>
        <dbReference type="Rhea" id="RHEA:46608"/>
        <dbReference type="Rhea" id="RHEA-COMP:11060"/>
        <dbReference type="Rhea" id="RHEA-COMP:11605"/>
        <dbReference type="ChEBI" id="CHEBI:15378"/>
        <dbReference type="ChEBI" id="CHEBI:30013"/>
        <dbReference type="ChEBI" id="CHEBI:30616"/>
        <dbReference type="ChEBI" id="CHEBI:61977"/>
        <dbReference type="ChEBI" id="CHEBI:456216"/>
        <dbReference type="EC" id="2.7.11.1"/>
    </reaction>
</comment>
<name>A0A6B2L0H2_9EUKA</name>
<keyword evidence="8" id="KW-0067">ATP-binding</keyword>
<dbReference type="PROSITE" id="PS00108">
    <property type="entry name" value="PROTEIN_KINASE_ST"/>
    <property type="match status" value="1"/>
</dbReference>
<proteinExistence type="inferred from homology"/>
<feature type="domain" description="AGC-kinase C-terminal" evidence="13">
    <location>
        <begin position="437"/>
        <end position="507"/>
    </location>
</feature>
<feature type="region of interest" description="Disordered" evidence="11">
    <location>
        <begin position="476"/>
        <end position="532"/>
    </location>
</feature>
<keyword evidence="7" id="KW-0418">Kinase</keyword>
<dbReference type="FunFam" id="3.30.200.20:FF:000524">
    <property type="entry name" value="Non-specific serine/threonine protein kinase"/>
    <property type="match status" value="1"/>
</dbReference>
<evidence type="ECO:0000313" key="14">
    <source>
        <dbReference type="EMBL" id="NDV30466.1"/>
    </source>
</evidence>
<evidence type="ECO:0000256" key="7">
    <source>
        <dbReference type="ARBA" id="ARBA00022777"/>
    </source>
</evidence>
<dbReference type="Gene3D" id="1.10.510.10">
    <property type="entry name" value="Transferase(Phosphotransferase) domain 1"/>
    <property type="match status" value="1"/>
</dbReference>
<evidence type="ECO:0000256" key="10">
    <source>
        <dbReference type="ARBA" id="ARBA00048679"/>
    </source>
</evidence>
<dbReference type="EMBL" id="GIBP01001497">
    <property type="protein sequence ID" value="NDV30466.1"/>
    <property type="molecule type" value="Transcribed_RNA"/>
</dbReference>
<evidence type="ECO:0000259" key="13">
    <source>
        <dbReference type="PROSITE" id="PS51285"/>
    </source>
</evidence>
<dbReference type="Pfam" id="PF00069">
    <property type="entry name" value="Pkinase"/>
    <property type="match status" value="1"/>
</dbReference>
<evidence type="ECO:0000256" key="2">
    <source>
        <dbReference type="ARBA" id="ARBA00012513"/>
    </source>
</evidence>
<feature type="compositionally biased region" description="Acidic residues" evidence="11">
    <location>
        <begin position="477"/>
        <end position="487"/>
    </location>
</feature>
<dbReference type="GO" id="GO:0005524">
    <property type="term" value="F:ATP binding"/>
    <property type="evidence" value="ECO:0007669"/>
    <property type="project" value="UniProtKB-KW"/>
</dbReference>
<dbReference type="AlphaFoldDB" id="A0A6B2L0H2"/>
<reference evidence="14" key="1">
    <citation type="journal article" date="2020" name="J. Eukaryot. Microbiol.">
        <title>De novo Sequencing, Assembly and Annotation of the Transcriptome for the Free-Living Testate Amoeba Arcella intermedia.</title>
        <authorList>
            <person name="Ribeiro G.M."/>
            <person name="Porfirio-Sousa A.L."/>
            <person name="Maurer-Alcala X.X."/>
            <person name="Katz L.A."/>
            <person name="Lahr D.J.G."/>
        </authorList>
    </citation>
    <scope>NUCLEOTIDE SEQUENCE</scope>
</reference>
<evidence type="ECO:0000256" key="6">
    <source>
        <dbReference type="ARBA" id="ARBA00022741"/>
    </source>
</evidence>
<dbReference type="Gene3D" id="3.30.200.20">
    <property type="entry name" value="Phosphorylase Kinase, domain 1"/>
    <property type="match status" value="1"/>
</dbReference>
<keyword evidence="3" id="KW-0723">Serine/threonine-protein kinase</keyword>
<evidence type="ECO:0000256" key="5">
    <source>
        <dbReference type="ARBA" id="ARBA00022679"/>
    </source>
</evidence>
<dbReference type="InterPro" id="IPR011009">
    <property type="entry name" value="Kinase-like_dom_sf"/>
</dbReference>
<feature type="domain" description="Protein kinase" evidence="12">
    <location>
        <begin position="156"/>
        <end position="436"/>
    </location>
</feature>
<dbReference type="InterPro" id="IPR000961">
    <property type="entry name" value="AGC-kinase_C"/>
</dbReference>